<keyword evidence="3" id="KW-0145">Chemotaxis</keyword>
<name>A0A559KBI2_9BACL</name>
<evidence type="ECO:0000256" key="9">
    <source>
        <dbReference type="PROSITE-ProRule" id="PRU00284"/>
    </source>
</evidence>
<evidence type="ECO:0000313" key="14">
    <source>
        <dbReference type="Proteomes" id="UP000317036"/>
    </source>
</evidence>
<evidence type="ECO:0000256" key="2">
    <source>
        <dbReference type="ARBA" id="ARBA00022475"/>
    </source>
</evidence>
<dbReference type="AlphaFoldDB" id="A0A559KBI2"/>
<dbReference type="CDD" id="cd12912">
    <property type="entry name" value="PDC2_MCP_like"/>
    <property type="match status" value="1"/>
</dbReference>
<dbReference type="CDD" id="cd11386">
    <property type="entry name" value="MCP_signal"/>
    <property type="match status" value="1"/>
</dbReference>
<evidence type="ECO:0000313" key="13">
    <source>
        <dbReference type="EMBL" id="TVY09494.1"/>
    </source>
</evidence>
<feature type="transmembrane region" description="Helical" evidence="10">
    <location>
        <begin position="294"/>
        <end position="312"/>
    </location>
</feature>
<dbReference type="SMART" id="SM00283">
    <property type="entry name" value="MA"/>
    <property type="match status" value="1"/>
</dbReference>
<dbReference type="GO" id="GO:0005886">
    <property type="term" value="C:plasma membrane"/>
    <property type="evidence" value="ECO:0007669"/>
    <property type="project" value="UniProtKB-SubCell"/>
</dbReference>
<dbReference type="Proteomes" id="UP000317036">
    <property type="component" value="Unassembled WGS sequence"/>
</dbReference>
<evidence type="ECO:0000256" key="3">
    <source>
        <dbReference type="ARBA" id="ARBA00022500"/>
    </source>
</evidence>
<organism evidence="13 14">
    <name type="scientific">Paenibacillus cremeus</name>
    <dbReference type="NCBI Taxonomy" id="2163881"/>
    <lineage>
        <taxon>Bacteria</taxon>
        <taxon>Bacillati</taxon>
        <taxon>Bacillota</taxon>
        <taxon>Bacilli</taxon>
        <taxon>Bacillales</taxon>
        <taxon>Paenibacillaceae</taxon>
        <taxon>Paenibacillus</taxon>
    </lineage>
</organism>
<dbReference type="OrthoDB" id="243053at2"/>
<evidence type="ECO:0000256" key="7">
    <source>
        <dbReference type="ARBA" id="ARBA00023224"/>
    </source>
</evidence>
<dbReference type="PANTHER" id="PTHR32089:SF112">
    <property type="entry name" value="LYSOZYME-LIKE PROTEIN-RELATED"/>
    <property type="match status" value="1"/>
</dbReference>
<accession>A0A559KBI2</accession>
<keyword evidence="6 10" id="KW-0472">Membrane</keyword>
<dbReference type="CDD" id="cd06225">
    <property type="entry name" value="HAMP"/>
    <property type="match status" value="1"/>
</dbReference>
<dbReference type="PROSITE" id="PS50111">
    <property type="entry name" value="CHEMOTAXIS_TRANSDUC_2"/>
    <property type="match status" value="1"/>
</dbReference>
<evidence type="ECO:0000256" key="5">
    <source>
        <dbReference type="ARBA" id="ARBA00022989"/>
    </source>
</evidence>
<dbReference type="PROSITE" id="PS50885">
    <property type="entry name" value="HAMP"/>
    <property type="match status" value="1"/>
</dbReference>
<evidence type="ECO:0000256" key="10">
    <source>
        <dbReference type="SAM" id="Phobius"/>
    </source>
</evidence>
<evidence type="ECO:0000259" key="11">
    <source>
        <dbReference type="PROSITE" id="PS50111"/>
    </source>
</evidence>
<dbReference type="GO" id="GO:0006935">
    <property type="term" value="P:chemotaxis"/>
    <property type="evidence" value="ECO:0007669"/>
    <property type="project" value="UniProtKB-KW"/>
</dbReference>
<dbReference type="InterPro" id="IPR003660">
    <property type="entry name" value="HAMP_dom"/>
</dbReference>
<dbReference type="Gene3D" id="3.30.450.20">
    <property type="entry name" value="PAS domain"/>
    <property type="match status" value="1"/>
</dbReference>
<dbReference type="SUPFAM" id="SSF58104">
    <property type="entry name" value="Methyl-accepting chemotaxis protein (MCP) signaling domain"/>
    <property type="match status" value="1"/>
</dbReference>
<dbReference type="Pfam" id="PF00015">
    <property type="entry name" value="MCPsignal"/>
    <property type="match status" value="1"/>
</dbReference>
<dbReference type="RefSeq" id="WP_144847521.1">
    <property type="nucleotide sequence ID" value="NZ_VNJI01000014.1"/>
</dbReference>
<dbReference type="InterPro" id="IPR004089">
    <property type="entry name" value="MCPsignal_dom"/>
</dbReference>
<dbReference type="Pfam" id="PF00672">
    <property type="entry name" value="HAMP"/>
    <property type="match status" value="1"/>
</dbReference>
<gene>
    <name evidence="13" type="ORF">FPZ49_13735</name>
</gene>
<sequence>MLGTMVQWFQRVTFRKLATRLMIRTLVISLVIVVSMSLALFIPNSALFHQQIDKELALKTETIVSKMDEELQKKLAKLETAANLGQNYGADEEKHKELAIAFAKANSEFSGMAFSLDLIGKNAFSSASSARIDISTRPYLKLIAEGKSAIGDPNPSPSDPSKLIISLAAPLMKDGKPFGFYAAGYEISAATKSVSTAKIGQSGYAILLDSKGMIVSHPDTSLVMKKTIYDLGIPEVIRAFESAKKGESSSYSYIYQGVKKIGYASTTKNGFVIQMSVPEAEILEPITKMQQTTLITALIVILVSLAVTYVFARSIARPIVYITDVVKELSDGDFRPRLQVQSKDELGALARHMNEMLESLTATIEQVSAASISVASSSQQITASTDEVAKGSVDQADRARSMADLFESLEGSIKQVAQIAGQAQGLSQEAVHIAKEGTSIITLSIDKMEQVNRQMTSLESDSKQIGNIIEVINDIAEQTNLLALNAAIEAARAGEQGRGFAVVADEVRKLAERSGEATKQIAAIIGGMQVSTTNCVQAVGEGVSQFAQTRQSFDSIVTKVNETSQKVEEIASSSVEQASKASEVLHTIESVASVSEQAAAAAEETAAATQELSNLAERLSSSVDRFKY</sequence>
<evidence type="ECO:0000256" key="4">
    <source>
        <dbReference type="ARBA" id="ARBA00022692"/>
    </source>
</evidence>
<proteinExistence type="inferred from homology"/>
<comment type="subcellular location">
    <subcellularLocation>
        <location evidence="1">Cell membrane</location>
        <topology evidence="1">Multi-pass membrane protein</topology>
    </subcellularLocation>
</comment>
<evidence type="ECO:0000256" key="6">
    <source>
        <dbReference type="ARBA" id="ARBA00023136"/>
    </source>
</evidence>
<dbReference type="InterPro" id="IPR033479">
    <property type="entry name" value="dCache_1"/>
</dbReference>
<evidence type="ECO:0000259" key="12">
    <source>
        <dbReference type="PROSITE" id="PS50885"/>
    </source>
</evidence>
<feature type="transmembrane region" description="Helical" evidence="10">
    <location>
        <begin position="21"/>
        <end position="42"/>
    </location>
</feature>
<evidence type="ECO:0000256" key="1">
    <source>
        <dbReference type="ARBA" id="ARBA00004651"/>
    </source>
</evidence>
<dbReference type="GO" id="GO:0007165">
    <property type="term" value="P:signal transduction"/>
    <property type="evidence" value="ECO:0007669"/>
    <property type="project" value="UniProtKB-KW"/>
</dbReference>
<keyword evidence="5 10" id="KW-1133">Transmembrane helix</keyword>
<dbReference type="PANTHER" id="PTHR32089">
    <property type="entry name" value="METHYL-ACCEPTING CHEMOTAXIS PROTEIN MCPB"/>
    <property type="match status" value="1"/>
</dbReference>
<comment type="caution">
    <text evidence="13">The sequence shown here is derived from an EMBL/GenBank/DDBJ whole genome shotgun (WGS) entry which is preliminary data.</text>
</comment>
<reference evidence="13 14" key="1">
    <citation type="submission" date="2019-07" db="EMBL/GenBank/DDBJ databases">
        <authorList>
            <person name="Kim J."/>
        </authorList>
    </citation>
    <scope>NUCLEOTIDE SEQUENCE [LARGE SCALE GENOMIC DNA]</scope>
    <source>
        <strain evidence="13 14">JC52</strain>
    </source>
</reference>
<dbReference type="EMBL" id="VNJI01000014">
    <property type="protein sequence ID" value="TVY09494.1"/>
    <property type="molecule type" value="Genomic_DNA"/>
</dbReference>
<protein>
    <submittedName>
        <fullName evidence="13">Methyl-accepting chemotaxis protein</fullName>
    </submittedName>
</protein>
<feature type="domain" description="HAMP" evidence="12">
    <location>
        <begin position="313"/>
        <end position="365"/>
    </location>
</feature>
<dbReference type="Gene3D" id="1.10.287.950">
    <property type="entry name" value="Methyl-accepting chemotaxis protein"/>
    <property type="match status" value="1"/>
</dbReference>
<comment type="similarity">
    <text evidence="8">Belongs to the methyl-accepting chemotaxis (MCP) protein family.</text>
</comment>
<keyword evidence="2" id="KW-1003">Cell membrane</keyword>
<dbReference type="FunFam" id="1.10.287.950:FF:000001">
    <property type="entry name" value="Methyl-accepting chemotaxis sensory transducer"/>
    <property type="match status" value="1"/>
</dbReference>
<keyword evidence="4 10" id="KW-0812">Transmembrane</keyword>
<keyword evidence="7 9" id="KW-0807">Transducer</keyword>
<dbReference type="SMART" id="SM00304">
    <property type="entry name" value="HAMP"/>
    <property type="match status" value="1"/>
</dbReference>
<evidence type="ECO:0000256" key="8">
    <source>
        <dbReference type="ARBA" id="ARBA00029447"/>
    </source>
</evidence>
<dbReference type="Pfam" id="PF02743">
    <property type="entry name" value="dCache_1"/>
    <property type="match status" value="1"/>
</dbReference>
<keyword evidence="14" id="KW-1185">Reference proteome</keyword>
<feature type="domain" description="Methyl-accepting transducer" evidence="11">
    <location>
        <begin position="370"/>
        <end position="613"/>
    </location>
</feature>